<dbReference type="Pfam" id="PF01135">
    <property type="entry name" value="PCMT"/>
    <property type="match status" value="1"/>
</dbReference>
<feature type="chain" id="PRO_5015753553" description="Protein-L-isoaspartate O-methyltransferase" evidence="8">
    <location>
        <begin position="20"/>
        <end position="253"/>
    </location>
</feature>
<accession>A0A2S9YCV6</accession>
<keyword evidence="5 7" id="KW-0808">Transferase</keyword>
<evidence type="ECO:0000256" key="7">
    <source>
        <dbReference type="HAMAP-Rule" id="MF_00090"/>
    </source>
</evidence>
<evidence type="ECO:0000256" key="2">
    <source>
        <dbReference type="ARBA" id="ARBA00005369"/>
    </source>
</evidence>
<comment type="subcellular location">
    <subcellularLocation>
        <location evidence="1 7">Cytoplasm</location>
    </subcellularLocation>
</comment>
<evidence type="ECO:0000256" key="5">
    <source>
        <dbReference type="ARBA" id="ARBA00022679"/>
    </source>
</evidence>
<dbReference type="GO" id="GO:0004719">
    <property type="term" value="F:protein-L-isoaspartate (D-aspartate) O-methyltransferase activity"/>
    <property type="evidence" value="ECO:0007669"/>
    <property type="project" value="UniProtKB-UniRule"/>
</dbReference>
<reference evidence="9 10" key="1">
    <citation type="submission" date="2018-03" db="EMBL/GenBank/DDBJ databases">
        <title>Draft Genome Sequences of the Obligatory Marine Myxobacteria Enhygromyxa salina SWB005.</title>
        <authorList>
            <person name="Poehlein A."/>
            <person name="Moghaddam J.A."/>
            <person name="Harms H."/>
            <person name="Alanjari M."/>
            <person name="Koenig G.M."/>
            <person name="Daniel R."/>
            <person name="Schaeberle T.F."/>
        </authorList>
    </citation>
    <scope>NUCLEOTIDE SEQUENCE [LARGE SCALE GENOMIC DNA]</scope>
    <source>
        <strain evidence="9 10">SWB005</strain>
    </source>
</reference>
<gene>
    <name evidence="9" type="primary">pcm_1</name>
    <name evidence="7" type="synonym">pcm</name>
    <name evidence="9" type="ORF">ENSA5_18780</name>
</gene>
<comment type="caution">
    <text evidence="9">The sequence shown here is derived from an EMBL/GenBank/DDBJ whole genome shotgun (WGS) entry which is preliminary data.</text>
</comment>
<dbReference type="NCBIfam" id="NF001453">
    <property type="entry name" value="PRK00312.1"/>
    <property type="match status" value="1"/>
</dbReference>
<keyword evidence="4 7" id="KW-0489">Methyltransferase</keyword>
<evidence type="ECO:0000313" key="10">
    <source>
        <dbReference type="Proteomes" id="UP000237968"/>
    </source>
</evidence>
<feature type="signal peptide" evidence="8">
    <location>
        <begin position="1"/>
        <end position="19"/>
    </location>
</feature>
<dbReference type="PROSITE" id="PS01279">
    <property type="entry name" value="PCMT"/>
    <property type="match status" value="1"/>
</dbReference>
<dbReference type="FunFam" id="3.40.50.150:FF:000010">
    <property type="entry name" value="Protein-L-isoaspartate O-methyltransferase"/>
    <property type="match status" value="1"/>
</dbReference>
<comment type="catalytic activity">
    <reaction evidence="7">
        <text>[protein]-L-isoaspartate + S-adenosyl-L-methionine = [protein]-L-isoaspartate alpha-methyl ester + S-adenosyl-L-homocysteine</text>
        <dbReference type="Rhea" id="RHEA:12705"/>
        <dbReference type="Rhea" id="RHEA-COMP:12143"/>
        <dbReference type="Rhea" id="RHEA-COMP:12144"/>
        <dbReference type="ChEBI" id="CHEBI:57856"/>
        <dbReference type="ChEBI" id="CHEBI:59789"/>
        <dbReference type="ChEBI" id="CHEBI:90596"/>
        <dbReference type="ChEBI" id="CHEBI:90598"/>
        <dbReference type="EC" id="2.1.1.77"/>
    </reaction>
</comment>
<dbReference type="NCBIfam" id="TIGR00080">
    <property type="entry name" value="pimt"/>
    <property type="match status" value="1"/>
</dbReference>
<evidence type="ECO:0000256" key="1">
    <source>
        <dbReference type="ARBA" id="ARBA00004496"/>
    </source>
</evidence>
<evidence type="ECO:0000256" key="8">
    <source>
        <dbReference type="SAM" id="SignalP"/>
    </source>
</evidence>
<protein>
    <recommendedName>
        <fullName evidence="7">Protein-L-isoaspartate O-methyltransferase</fullName>
        <ecNumber evidence="7">2.1.1.77</ecNumber>
    </recommendedName>
    <alternativeName>
        <fullName evidence="7">L-isoaspartyl protein carboxyl methyltransferase</fullName>
    </alternativeName>
    <alternativeName>
        <fullName evidence="7">Protein L-isoaspartyl methyltransferase</fullName>
    </alternativeName>
    <alternativeName>
        <fullName evidence="7">Protein-beta-aspartate methyltransferase</fullName>
        <shortName evidence="7">PIMT</shortName>
    </alternativeName>
</protein>
<dbReference type="PROSITE" id="PS51257">
    <property type="entry name" value="PROKAR_LIPOPROTEIN"/>
    <property type="match status" value="1"/>
</dbReference>
<evidence type="ECO:0000256" key="4">
    <source>
        <dbReference type="ARBA" id="ARBA00022603"/>
    </source>
</evidence>
<dbReference type="InterPro" id="IPR000682">
    <property type="entry name" value="PCMT"/>
</dbReference>
<dbReference type="InterPro" id="IPR029063">
    <property type="entry name" value="SAM-dependent_MTases_sf"/>
</dbReference>
<evidence type="ECO:0000256" key="6">
    <source>
        <dbReference type="ARBA" id="ARBA00022691"/>
    </source>
</evidence>
<dbReference type="AlphaFoldDB" id="A0A2S9YCV6"/>
<sequence length="253" mass="27287">MPRPSLLLLALALACACRAKTATVSEVHSVTGRAFERASERHRMVDGQLAARDIDDAEVLRAMRAVPRHRFMPEAVAARAYEDRAQAIGHEVTISQPYIVALMTQTADIEAGERVLEVGTGSGYQAAVLAELGAQVYTIERIEALADRAAATLRELGYSSIEVRHGDGYAGWPERAPFDAIIVTAAPPELPRALTDQLAIGGKLVAPVGRHVGWQQLVVIERSEHGLEREKLLDVAFVPMLPGLDSSRGPGSK</sequence>
<dbReference type="GO" id="GO:0032259">
    <property type="term" value="P:methylation"/>
    <property type="evidence" value="ECO:0007669"/>
    <property type="project" value="UniProtKB-KW"/>
</dbReference>
<dbReference type="PANTHER" id="PTHR11579">
    <property type="entry name" value="PROTEIN-L-ISOASPARTATE O-METHYLTRANSFERASE"/>
    <property type="match status" value="1"/>
</dbReference>
<dbReference type="OrthoDB" id="9810066at2"/>
<dbReference type="Gene3D" id="3.40.50.150">
    <property type="entry name" value="Vaccinia Virus protein VP39"/>
    <property type="match status" value="1"/>
</dbReference>
<feature type="active site" evidence="7">
    <location>
        <position position="95"/>
    </location>
</feature>
<keyword evidence="8" id="KW-0732">Signal</keyword>
<organism evidence="9 10">
    <name type="scientific">Enhygromyxa salina</name>
    <dbReference type="NCBI Taxonomy" id="215803"/>
    <lineage>
        <taxon>Bacteria</taxon>
        <taxon>Pseudomonadati</taxon>
        <taxon>Myxococcota</taxon>
        <taxon>Polyangia</taxon>
        <taxon>Nannocystales</taxon>
        <taxon>Nannocystaceae</taxon>
        <taxon>Enhygromyxa</taxon>
    </lineage>
</organism>
<dbReference type="Proteomes" id="UP000237968">
    <property type="component" value="Unassembled WGS sequence"/>
</dbReference>
<dbReference type="CDD" id="cd02440">
    <property type="entry name" value="AdoMet_MTases"/>
    <property type="match status" value="1"/>
</dbReference>
<dbReference type="HAMAP" id="MF_00090">
    <property type="entry name" value="PIMT"/>
    <property type="match status" value="1"/>
</dbReference>
<comment type="function">
    <text evidence="7">Catalyzes the methyl esterification of L-isoaspartyl residues in peptides and proteins that result from spontaneous decomposition of normal L-aspartyl and L-asparaginyl residues. It plays a role in the repair and/or degradation of damaged proteins.</text>
</comment>
<comment type="similarity">
    <text evidence="2 7">Belongs to the methyltransferase superfamily. L-isoaspartyl/D-aspartyl protein methyltransferase family.</text>
</comment>
<keyword evidence="10" id="KW-1185">Reference proteome</keyword>
<dbReference type="SUPFAM" id="SSF53335">
    <property type="entry name" value="S-adenosyl-L-methionine-dependent methyltransferases"/>
    <property type="match status" value="1"/>
</dbReference>
<evidence type="ECO:0000313" key="9">
    <source>
        <dbReference type="EMBL" id="PRQ02939.1"/>
    </source>
</evidence>
<keyword evidence="6 7" id="KW-0949">S-adenosyl-L-methionine</keyword>
<dbReference type="RefSeq" id="WP_106391321.1">
    <property type="nucleotide sequence ID" value="NZ_PVNK01000108.1"/>
</dbReference>
<dbReference type="GO" id="GO:0030091">
    <property type="term" value="P:protein repair"/>
    <property type="evidence" value="ECO:0007669"/>
    <property type="project" value="UniProtKB-UniRule"/>
</dbReference>
<keyword evidence="3 7" id="KW-0963">Cytoplasm</keyword>
<dbReference type="EMBL" id="PVNK01000108">
    <property type="protein sequence ID" value="PRQ02939.1"/>
    <property type="molecule type" value="Genomic_DNA"/>
</dbReference>
<dbReference type="EC" id="2.1.1.77" evidence="7"/>
<dbReference type="GO" id="GO:0005737">
    <property type="term" value="C:cytoplasm"/>
    <property type="evidence" value="ECO:0007669"/>
    <property type="project" value="UniProtKB-SubCell"/>
</dbReference>
<proteinExistence type="inferred from homology"/>
<dbReference type="PANTHER" id="PTHR11579:SF0">
    <property type="entry name" value="PROTEIN-L-ISOASPARTATE(D-ASPARTATE) O-METHYLTRANSFERASE"/>
    <property type="match status" value="1"/>
</dbReference>
<evidence type="ECO:0000256" key="3">
    <source>
        <dbReference type="ARBA" id="ARBA00022490"/>
    </source>
</evidence>
<name>A0A2S9YCV6_9BACT</name>